<dbReference type="Pfam" id="PF01979">
    <property type="entry name" value="Amidohydro_1"/>
    <property type="match status" value="1"/>
</dbReference>
<feature type="domain" description="Amidohydrolase-related" evidence="2">
    <location>
        <begin position="56"/>
        <end position="384"/>
    </location>
</feature>
<dbReference type="InterPro" id="IPR050287">
    <property type="entry name" value="MTA/SAH_deaminase"/>
</dbReference>
<name>A0A1G9V3J0_9BACT</name>
<dbReference type="OrthoDB" id="9807210at2"/>
<gene>
    <name evidence="3" type="ORF">SAMN05660860_02967</name>
</gene>
<keyword evidence="1" id="KW-0378">Hydrolase</keyword>
<evidence type="ECO:0000313" key="3">
    <source>
        <dbReference type="EMBL" id="SDM66709.1"/>
    </source>
</evidence>
<accession>A0A1G9V3J0</accession>
<evidence type="ECO:0000259" key="2">
    <source>
        <dbReference type="Pfam" id="PF01979"/>
    </source>
</evidence>
<dbReference type="STRING" id="392333.SAMN05660860_02967"/>
<dbReference type="EMBL" id="FNGU01000008">
    <property type="protein sequence ID" value="SDM66709.1"/>
    <property type="molecule type" value="Genomic_DNA"/>
</dbReference>
<dbReference type="SUPFAM" id="SSF51556">
    <property type="entry name" value="Metallo-dependent hydrolases"/>
    <property type="match status" value="1"/>
</dbReference>
<evidence type="ECO:0000256" key="1">
    <source>
        <dbReference type="ARBA" id="ARBA00022801"/>
    </source>
</evidence>
<dbReference type="RefSeq" id="WP_052446457.1">
    <property type="nucleotide sequence ID" value="NZ_FNGU01000008.1"/>
</dbReference>
<proteinExistence type="predicted"/>
<dbReference type="AlphaFoldDB" id="A0A1G9V3J0"/>
<sequence length="429" mass="46568">MTLYRARYLVPITREPIEDGALVARGGKIVAYGSAKDMAAAHPRAAVVDFGDDSLLLPALVNAHTHLELTHFPDWFRQQGETEKSGDFIDWILQVIRVKRAISQERLGASLRDGIRSCLEAGTGAVGDVLSWLPGREFFRNAPLFGRLYLETLGLDPGRNRQMLKVLGRVSDECLAGRLRLGLAPHSPYNLSSQYLEDIFEYARRHRLPLTTHVAESPAEVRFLQDSSGPIAERLYPFVGWEDMLPPPSKHRPIPYLSARGGLVADNLLVHGVHVEPADCAAIARAGASVVLCPRSNQRLGVGLAAVAEYVAAGVNLALGTDSLASNESLSLWDELAFARQAFGDALSPRDLLAMATCNGARALGLGAEMGSFAPRLGAHFQVLHMETIPAPGELFDYLVAPGRTEDVKALFLAGRDVHFALDSGHEVC</sequence>
<dbReference type="Proteomes" id="UP000182146">
    <property type="component" value="Unassembled WGS sequence"/>
</dbReference>
<dbReference type="PANTHER" id="PTHR43794:SF11">
    <property type="entry name" value="AMIDOHYDROLASE-RELATED DOMAIN-CONTAINING PROTEIN"/>
    <property type="match status" value="1"/>
</dbReference>
<dbReference type="GO" id="GO:0016810">
    <property type="term" value="F:hydrolase activity, acting on carbon-nitrogen (but not peptide) bonds"/>
    <property type="evidence" value="ECO:0007669"/>
    <property type="project" value="InterPro"/>
</dbReference>
<dbReference type="InterPro" id="IPR006680">
    <property type="entry name" value="Amidohydro-rel"/>
</dbReference>
<evidence type="ECO:0000313" key="4">
    <source>
        <dbReference type="Proteomes" id="UP000182146"/>
    </source>
</evidence>
<protein>
    <submittedName>
        <fullName evidence="3">Cytosine/adenosine deaminase</fullName>
    </submittedName>
</protein>
<dbReference type="SUPFAM" id="SSF51338">
    <property type="entry name" value="Composite domain of metallo-dependent hydrolases"/>
    <property type="match status" value="1"/>
</dbReference>
<dbReference type="PANTHER" id="PTHR43794">
    <property type="entry name" value="AMINOHYDROLASE SSNA-RELATED"/>
    <property type="match status" value="1"/>
</dbReference>
<dbReference type="InterPro" id="IPR011059">
    <property type="entry name" value="Metal-dep_hydrolase_composite"/>
</dbReference>
<reference evidence="3 4" key="1">
    <citation type="submission" date="2016-10" db="EMBL/GenBank/DDBJ databases">
        <authorList>
            <person name="de Groot N.N."/>
        </authorList>
    </citation>
    <scope>NUCLEOTIDE SEQUENCE [LARGE SCALE GENOMIC DNA]</scope>
    <source>
        <strain evidence="3 4">DSM 17813</strain>
    </source>
</reference>
<dbReference type="Gene3D" id="2.30.40.10">
    <property type="entry name" value="Urease, subunit C, domain 1"/>
    <property type="match status" value="1"/>
</dbReference>
<dbReference type="Gene3D" id="3.20.20.140">
    <property type="entry name" value="Metal-dependent hydrolases"/>
    <property type="match status" value="1"/>
</dbReference>
<organism evidence="3 4">
    <name type="scientific">Geoalkalibacter ferrihydriticus</name>
    <dbReference type="NCBI Taxonomy" id="392333"/>
    <lineage>
        <taxon>Bacteria</taxon>
        <taxon>Pseudomonadati</taxon>
        <taxon>Thermodesulfobacteriota</taxon>
        <taxon>Desulfuromonadia</taxon>
        <taxon>Desulfuromonadales</taxon>
        <taxon>Geoalkalibacteraceae</taxon>
        <taxon>Geoalkalibacter</taxon>
    </lineage>
</organism>
<dbReference type="InterPro" id="IPR032466">
    <property type="entry name" value="Metal_Hydrolase"/>
</dbReference>